<evidence type="ECO:0000256" key="1">
    <source>
        <dbReference type="ARBA" id="ARBA00005662"/>
    </source>
</evidence>
<gene>
    <name evidence="3" type="ORF">A3I31_02705</name>
</gene>
<dbReference type="Pfam" id="PF09587">
    <property type="entry name" value="PGA_cap"/>
    <property type="match status" value="1"/>
</dbReference>
<evidence type="ECO:0000259" key="2">
    <source>
        <dbReference type="SMART" id="SM00854"/>
    </source>
</evidence>
<dbReference type="AlphaFoldDB" id="A0A1G1Z891"/>
<comment type="caution">
    <text evidence="3">The sequence shown here is derived from an EMBL/GenBank/DDBJ whole genome shotgun (WGS) entry which is preliminary data.</text>
</comment>
<proteinExistence type="inferred from homology"/>
<dbReference type="InterPro" id="IPR029052">
    <property type="entry name" value="Metallo-depent_PP-like"/>
</dbReference>
<organism evidence="3 4">
    <name type="scientific">Candidatus Colwellbacteria bacterium RIFCSPLOWO2_02_FULL_44_20b</name>
    <dbReference type="NCBI Taxonomy" id="1797691"/>
    <lineage>
        <taxon>Bacteria</taxon>
        <taxon>Candidatus Colwelliibacteriota</taxon>
    </lineage>
</organism>
<dbReference type="SUPFAM" id="SSF56300">
    <property type="entry name" value="Metallo-dependent phosphatases"/>
    <property type="match status" value="1"/>
</dbReference>
<feature type="domain" description="Capsule synthesis protein CapA" evidence="2">
    <location>
        <begin position="50"/>
        <end position="293"/>
    </location>
</feature>
<dbReference type="InterPro" id="IPR019079">
    <property type="entry name" value="Capsule_synth_CapA"/>
</dbReference>
<dbReference type="PANTHER" id="PTHR33393:SF11">
    <property type="entry name" value="POLYGLUTAMINE SYNTHESIS ACCESSORY PROTEIN RV0574C-RELATED"/>
    <property type="match status" value="1"/>
</dbReference>
<accession>A0A1G1Z891</accession>
<dbReference type="PANTHER" id="PTHR33393">
    <property type="entry name" value="POLYGLUTAMINE SYNTHESIS ACCESSORY PROTEIN RV0574C-RELATED"/>
    <property type="match status" value="1"/>
</dbReference>
<name>A0A1G1Z891_9BACT</name>
<dbReference type="CDD" id="cd07381">
    <property type="entry name" value="MPP_CapA"/>
    <property type="match status" value="1"/>
</dbReference>
<dbReference type="EMBL" id="MHIZ01000009">
    <property type="protein sequence ID" value="OGY60734.1"/>
    <property type="molecule type" value="Genomic_DNA"/>
</dbReference>
<reference evidence="3 4" key="1">
    <citation type="journal article" date="2016" name="Nat. Commun.">
        <title>Thousands of microbial genomes shed light on interconnected biogeochemical processes in an aquifer system.</title>
        <authorList>
            <person name="Anantharaman K."/>
            <person name="Brown C.T."/>
            <person name="Hug L.A."/>
            <person name="Sharon I."/>
            <person name="Castelle C.J."/>
            <person name="Probst A.J."/>
            <person name="Thomas B.C."/>
            <person name="Singh A."/>
            <person name="Wilkins M.J."/>
            <person name="Karaoz U."/>
            <person name="Brodie E.L."/>
            <person name="Williams K.H."/>
            <person name="Hubbard S.S."/>
            <person name="Banfield J.F."/>
        </authorList>
    </citation>
    <scope>NUCLEOTIDE SEQUENCE [LARGE SCALE GENOMIC DNA]</scope>
</reference>
<protein>
    <recommendedName>
        <fullName evidence="2">Capsule synthesis protein CapA domain-containing protein</fullName>
    </recommendedName>
</protein>
<evidence type="ECO:0000313" key="4">
    <source>
        <dbReference type="Proteomes" id="UP000178808"/>
    </source>
</evidence>
<sequence>MRRTFLSILFLLGALSLFFYFRVTVPRFSEVRPDGLQANLAETQADDEITLLFVGDIMLSRDVAKQMSKNNDFHFPFLKIADVVQGADVAFGNLEGPISMRGANQGSIYSFRADPRVIEGLTFAGFDVLSIANNHIWDWGSDALYDTLTFLKDAGIKPVGAGVSYSDANAPTVADVKGRRVAFFAYTNLYPDSFEASDISLGISDFDLPKVQEAIQQIRGVADVIVVSIHWGEEYKTQSNVEQQAIARALMNAGADLVVGHHPHVVQEVREYALENRRKAWVAYSLGNFVFDQNFSKETMEGLMLEVKVKNGKISEVRKILVKINDTFQPEFFGEQ</sequence>
<dbReference type="Gene3D" id="3.60.21.10">
    <property type="match status" value="1"/>
</dbReference>
<evidence type="ECO:0000313" key="3">
    <source>
        <dbReference type="EMBL" id="OGY60734.1"/>
    </source>
</evidence>
<comment type="similarity">
    <text evidence="1">Belongs to the CapA family.</text>
</comment>
<dbReference type="InterPro" id="IPR052169">
    <property type="entry name" value="CW_Biosynth-Accessory"/>
</dbReference>
<dbReference type="SMART" id="SM00854">
    <property type="entry name" value="PGA_cap"/>
    <property type="match status" value="1"/>
</dbReference>
<dbReference type="Proteomes" id="UP000178808">
    <property type="component" value="Unassembled WGS sequence"/>
</dbReference>